<protein>
    <submittedName>
        <fullName evidence="1">Uncharacterized protein</fullName>
    </submittedName>
</protein>
<gene>
    <name evidence="1" type="ORF">NPIL_41861</name>
</gene>
<reference evidence="1" key="1">
    <citation type="submission" date="2020-08" db="EMBL/GenBank/DDBJ databases">
        <title>Multicomponent nature underlies the extraordinary mechanical properties of spider dragline silk.</title>
        <authorList>
            <person name="Kono N."/>
            <person name="Nakamura H."/>
            <person name="Mori M."/>
            <person name="Yoshida Y."/>
            <person name="Ohtoshi R."/>
            <person name="Malay A.D."/>
            <person name="Moran D.A.P."/>
            <person name="Tomita M."/>
            <person name="Numata K."/>
            <person name="Arakawa K."/>
        </authorList>
    </citation>
    <scope>NUCLEOTIDE SEQUENCE</scope>
</reference>
<proteinExistence type="predicted"/>
<dbReference type="GO" id="GO:0003676">
    <property type="term" value="F:nucleic acid binding"/>
    <property type="evidence" value="ECO:0007669"/>
    <property type="project" value="InterPro"/>
</dbReference>
<dbReference type="AlphaFoldDB" id="A0A8X6NIX0"/>
<accession>A0A8X6NIX0</accession>
<sequence length="103" mass="11850">MRLKVNADRYSESLRKMKTAIMNRRCGLLLKVVIMLQNNNLPQVTKTLHRSSLALQMGDSSYRPDLSPCSLQTSRSLKKSIEGRPFANYNKICESVEEWNQSM</sequence>
<dbReference type="EMBL" id="BMAW01105002">
    <property type="protein sequence ID" value="GFT17430.1"/>
    <property type="molecule type" value="Genomic_DNA"/>
</dbReference>
<keyword evidence="2" id="KW-1185">Reference proteome</keyword>
<evidence type="ECO:0000313" key="2">
    <source>
        <dbReference type="Proteomes" id="UP000887013"/>
    </source>
</evidence>
<dbReference type="Proteomes" id="UP000887013">
    <property type="component" value="Unassembled WGS sequence"/>
</dbReference>
<dbReference type="OrthoDB" id="10017160at2759"/>
<organism evidence="1 2">
    <name type="scientific">Nephila pilipes</name>
    <name type="common">Giant wood spider</name>
    <name type="synonym">Nephila maculata</name>
    <dbReference type="NCBI Taxonomy" id="299642"/>
    <lineage>
        <taxon>Eukaryota</taxon>
        <taxon>Metazoa</taxon>
        <taxon>Ecdysozoa</taxon>
        <taxon>Arthropoda</taxon>
        <taxon>Chelicerata</taxon>
        <taxon>Arachnida</taxon>
        <taxon>Araneae</taxon>
        <taxon>Araneomorphae</taxon>
        <taxon>Entelegynae</taxon>
        <taxon>Araneoidea</taxon>
        <taxon>Nephilidae</taxon>
        <taxon>Nephila</taxon>
    </lineage>
</organism>
<dbReference type="InterPro" id="IPR036397">
    <property type="entry name" value="RNaseH_sf"/>
</dbReference>
<comment type="caution">
    <text evidence="1">The sequence shown here is derived from an EMBL/GenBank/DDBJ whole genome shotgun (WGS) entry which is preliminary data.</text>
</comment>
<evidence type="ECO:0000313" key="1">
    <source>
        <dbReference type="EMBL" id="GFT17430.1"/>
    </source>
</evidence>
<name>A0A8X6NIX0_NEPPI</name>
<dbReference type="Gene3D" id="3.30.420.10">
    <property type="entry name" value="Ribonuclease H-like superfamily/Ribonuclease H"/>
    <property type="match status" value="1"/>
</dbReference>